<keyword evidence="3" id="KW-1133">Transmembrane helix</keyword>
<protein>
    <recommendedName>
        <fullName evidence="4">UBP-type domain-containing protein</fullName>
    </recommendedName>
</protein>
<keyword evidence="1" id="KW-0863">Zinc-finger</keyword>
<accession>A0AAV0NQF5</accession>
<dbReference type="SMART" id="SM00290">
    <property type="entry name" value="ZnF_UBP"/>
    <property type="match status" value="1"/>
</dbReference>
<feature type="region of interest" description="Disordered" evidence="2">
    <location>
        <begin position="1"/>
        <end position="49"/>
    </location>
</feature>
<keyword evidence="1" id="KW-0862">Zinc</keyword>
<evidence type="ECO:0000256" key="2">
    <source>
        <dbReference type="SAM" id="MobiDB-lite"/>
    </source>
</evidence>
<keyword evidence="3" id="KW-0812">Transmembrane</keyword>
<organism evidence="5 6">
    <name type="scientific">Linum tenue</name>
    <dbReference type="NCBI Taxonomy" id="586396"/>
    <lineage>
        <taxon>Eukaryota</taxon>
        <taxon>Viridiplantae</taxon>
        <taxon>Streptophyta</taxon>
        <taxon>Embryophyta</taxon>
        <taxon>Tracheophyta</taxon>
        <taxon>Spermatophyta</taxon>
        <taxon>Magnoliopsida</taxon>
        <taxon>eudicotyledons</taxon>
        <taxon>Gunneridae</taxon>
        <taxon>Pentapetalae</taxon>
        <taxon>rosids</taxon>
        <taxon>fabids</taxon>
        <taxon>Malpighiales</taxon>
        <taxon>Linaceae</taxon>
        <taxon>Linum</taxon>
    </lineage>
</organism>
<keyword evidence="1" id="KW-0479">Metal-binding</keyword>
<keyword evidence="3" id="KW-0472">Membrane</keyword>
<dbReference type="Gene3D" id="3.30.40.10">
    <property type="entry name" value="Zinc/RING finger domain, C3HC4 (zinc finger)"/>
    <property type="match status" value="1"/>
</dbReference>
<sequence>MLVDRQGSIKRQKIEGCASRPPPYDDVDDDEEHNERSQRRNSDGRAQRCRSKLGPVEGCPYLDTVNRQNFVFGTECVVFLLLLLLLLFQVLDFDFEKFCSVSLSNLNVYACLVCGKYYQGRGKGSHAYAHSFDARHHVYINLHTEKLYCLPDGYEIVDPSLDDIRQVLNPRFTKEQVAQLDRNRRWSRALDGSDYLPGMVYIYIYIHTLYSIILSAILKFSIHPLEYEF</sequence>
<dbReference type="PROSITE" id="PS50271">
    <property type="entry name" value="ZF_UBP"/>
    <property type="match status" value="1"/>
</dbReference>
<evidence type="ECO:0000313" key="5">
    <source>
        <dbReference type="EMBL" id="CAI0460617.1"/>
    </source>
</evidence>
<feature type="compositionally biased region" description="Basic and acidic residues" evidence="2">
    <location>
        <begin position="33"/>
        <end position="46"/>
    </location>
</feature>
<gene>
    <name evidence="5" type="ORF">LITE_LOCUS34558</name>
</gene>
<evidence type="ECO:0000256" key="3">
    <source>
        <dbReference type="SAM" id="Phobius"/>
    </source>
</evidence>
<dbReference type="GO" id="GO:0008270">
    <property type="term" value="F:zinc ion binding"/>
    <property type="evidence" value="ECO:0007669"/>
    <property type="project" value="UniProtKB-KW"/>
</dbReference>
<comment type="caution">
    <text evidence="5">The sequence shown here is derived from an EMBL/GenBank/DDBJ whole genome shotgun (WGS) entry which is preliminary data.</text>
</comment>
<dbReference type="AlphaFoldDB" id="A0AAV0NQF5"/>
<reference evidence="5" key="1">
    <citation type="submission" date="2022-08" db="EMBL/GenBank/DDBJ databases">
        <authorList>
            <person name="Gutierrez-Valencia J."/>
        </authorList>
    </citation>
    <scope>NUCLEOTIDE SEQUENCE</scope>
</reference>
<dbReference type="EMBL" id="CAMGYJ010000008">
    <property type="protein sequence ID" value="CAI0460617.1"/>
    <property type="molecule type" value="Genomic_DNA"/>
</dbReference>
<dbReference type="SUPFAM" id="SSF57850">
    <property type="entry name" value="RING/U-box"/>
    <property type="match status" value="1"/>
</dbReference>
<evidence type="ECO:0000256" key="1">
    <source>
        <dbReference type="PROSITE-ProRule" id="PRU00502"/>
    </source>
</evidence>
<feature type="domain" description="UBP-type" evidence="4">
    <location>
        <begin position="74"/>
        <end position="175"/>
    </location>
</feature>
<evidence type="ECO:0000313" key="6">
    <source>
        <dbReference type="Proteomes" id="UP001154282"/>
    </source>
</evidence>
<dbReference type="InterPro" id="IPR001607">
    <property type="entry name" value="Znf_UBP"/>
</dbReference>
<dbReference type="Proteomes" id="UP001154282">
    <property type="component" value="Unassembled WGS sequence"/>
</dbReference>
<proteinExistence type="predicted"/>
<keyword evidence="6" id="KW-1185">Reference proteome</keyword>
<feature type="transmembrane region" description="Helical" evidence="3">
    <location>
        <begin position="70"/>
        <end position="91"/>
    </location>
</feature>
<name>A0AAV0NQF5_9ROSI</name>
<dbReference type="Pfam" id="PF02148">
    <property type="entry name" value="zf-UBP"/>
    <property type="match status" value="1"/>
</dbReference>
<feature type="transmembrane region" description="Helical" evidence="3">
    <location>
        <begin position="200"/>
        <end position="222"/>
    </location>
</feature>
<evidence type="ECO:0000259" key="4">
    <source>
        <dbReference type="PROSITE" id="PS50271"/>
    </source>
</evidence>
<dbReference type="InterPro" id="IPR013083">
    <property type="entry name" value="Znf_RING/FYVE/PHD"/>
</dbReference>